<feature type="domain" description="Histidine kinase" evidence="7">
    <location>
        <begin position="333"/>
        <end position="542"/>
    </location>
</feature>
<feature type="transmembrane region" description="Helical" evidence="6">
    <location>
        <begin position="161"/>
        <end position="183"/>
    </location>
</feature>
<proteinExistence type="predicted"/>
<dbReference type="SUPFAM" id="SSF52172">
    <property type="entry name" value="CheY-like"/>
    <property type="match status" value="1"/>
</dbReference>
<dbReference type="CDD" id="cd00156">
    <property type="entry name" value="REC"/>
    <property type="match status" value="1"/>
</dbReference>
<dbReference type="SMART" id="SM00387">
    <property type="entry name" value="HATPase_c"/>
    <property type="match status" value="1"/>
</dbReference>
<evidence type="ECO:0000313" key="11">
    <source>
        <dbReference type="Proteomes" id="UP001228113"/>
    </source>
</evidence>
<protein>
    <recommendedName>
        <fullName evidence="2">histidine kinase</fullName>
        <ecNumber evidence="2">2.7.13.3</ecNumber>
    </recommendedName>
</protein>
<evidence type="ECO:0000259" key="7">
    <source>
        <dbReference type="PROSITE" id="PS50109"/>
    </source>
</evidence>
<gene>
    <name evidence="10" type="ORF">METESE_25650</name>
</gene>
<keyword evidence="6" id="KW-1133">Transmembrane helix</keyword>
<dbReference type="InterPro" id="IPR036097">
    <property type="entry name" value="HisK_dim/P_sf"/>
</dbReference>
<dbReference type="InterPro" id="IPR001789">
    <property type="entry name" value="Sig_transdc_resp-reg_receiver"/>
</dbReference>
<organism evidence="10 11">
    <name type="scientific">Mesoterricola sediminis</name>
    <dbReference type="NCBI Taxonomy" id="2927980"/>
    <lineage>
        <taxon>Bacteria</taxon>
        <taxon>Pseudomonadati</taxon>
        <taxon>Acidobacteriota</taxon>
        <taxon>Holophagae</taxon>
        <taxon>Holophagales</taxon>
        <taxon>Holophagaceae</taxon>
        <taxon>Mesoterricola</taxon>
    </lineage>
</organism>
<dbReference type="Pfam" id="PF02518">
    <property type="entry name" value="HATPase_c"/>
    <property type="match status" value="1"/>
</dbReference>
<dbReference type="Proteomes" id="UP001228113">
    <property type="component" value="Chromosome"/>
</dbReference>
<comment type="catalytic activity">
    <reaction evidence="1">
        <text>ATP + protein L-histidine = ADP + protein N-phospho-L-histidine.</text>
        <dbReference type="EC" id="2.7.13.3"/>
    </reaction>
</comment>
<feature type="modified residue" description="4-aspartylphosphate" evidence="4">
    <location>
        <position position="614"/>
    </location>
</feature>
<dbReference type="GO" id="GO:0000155">
    <property type="term" value="F:phosphorelay sensor kinase activity"/>
    <property type="evidence" value="ECO:0007669"/>
    <property type="project" value="InterPro"/>
</dbReference>
<dbReference type="SMART" id="SM00448">
    <property type="entry name" value="REC"/>
    <property type="match status" value="1"/>
</dbReference>
<accession>A0AA48GU24</accession>
<dbReference type="InterPro" id="IPR003661">
    <property type="entry name" value="HisK_dim/P_dom"/>
</dbReference>
<evidence type="ECO:0000259" key="9">
    <source>
        <dbReference type="PROSITE" id="PS50112"/>
    </source>
</evidence>
<dbReference type="PROSITE" id="PS50109">
    <property type="entry name" value="HIS_KIN"/>
    <property type="match status" value="1"/>
</dbReference>
<dbReference type="Pfam" id="PF13188">
    <property type="entry name" value="PAS_8"/>
    <property type="match status" value="1"/>
</dbReference>
<evidence type="ECO:0000256" key="2">
    <source>
        <dbReference type="ARBA" id="ARBA00012438"/>
    </source>
</evidence>
<keyword evidence="3 4" id="KW-0597">Phosphoprotein</keyword>
<dbReference type="EMBL" id="AP027081">
    <property type="protein sequence ID" value="BDU77607.1"/>
    <property type="molecule type" value="Genomic_DNA"/>
</dbReference>
<dbReference type="Gene3D" id="3.40.50.2300">
    <property type="match status" value="1"/>
</dbReference>
<dbReference type="Gene3D" id="1.10.287.130">
    <property type="match status" value="1"/>
</dbReference>
<dbReference type="InterPro" id="IPR048437">
    <property type="entry name" value="MASE11"/>
</dbReference>
<dbReference type="Gene3D" id="3.30.450.20">
    <property type="entry name" value="PAS domain"/>
    <property type="match status" value="1"/>
</dbReference>
<dbReference type="SMART" id="SM00388">
    <property type="entry name" value="HisKA"/>
    <property type="match status" value="1"/>
</dbReference>
<feature type="domain" description="Response regulatory" evidence="8">
    <location>
        <begin position="564"/>
        <end position="679"/>
    </location>
</feature>
<dbReference type="PROSITE" id="PS50110">
    <property type="entry name" value="RESPONSE_REGULATORY"/>
    <property type="match status" value="1"/>
</dbReference>
<feature type="domain" description="PAS" evidence="9">
    <location>
        <begin position="189"/>
        <end position="236"/>
    </location>
</feature>
<evidence type="ECO:0000256" key="6">
    <source>
        <dbReference type="SAM" id="Phobius"/>
    </source>
</evidence>
<dbReference type="SUPFAM" id="SSF55785">
    <property type="entry name" value="PYP-like sensor domain (PAS domain)"/>
    <property type="match status" value="1"/>
</dbReference>
<dbReference type="InterPro" id="IPR011006">
    <property type="entry name" value="CheY-like_superfamily"/>
</dbReference>
<feature type="transmembrane region" description="Helical" evidence="6">
    <location>
        <begin position="54"/>
        <end position="72"/>
    </location>
</feature>
<dbReference type="AlphaFoldDB" id="A0AA48GU24"/>
<dbReference type="CDD" id="cd00082">
    <property type="entry name" value="HisKA"/>
    <property type="match status" value="1"/>
</dbReference>
<evidence type="ECO:0000313" key="10">
    <source>
        <dbReference type="EMBL" id="BDU77607.1"/>
    </source>
</evidence>
<evidence type="ECO:0000256" key="3">
    <source>
        <dbReference type="ARBA" id="ARBA00022553"/>
    </source>
</evidence>
<feature type="region of interest" description="Disordered" evidence="5">
    <location>
        <begin position="537"/>
        <end position="557"/>
    </location>
</feature>
<keyword evidence="6" id="KW-0472">Membrane</keyword>
<evidence type="ECO:0000259" key="8">
    <source>
        <dbReference type="PROSITE" id="PS50110"/>
    </source>
</evidence>
<dbReference type="InterPro" id="IPR036890">
    <property type="entry name" value="HATPase_C_sf"/>
</dbReference>
<dbReference type="PRINTS" id="PR00344">
    <property type="entry name" value="BCTRLSENSOR"/>
</dbReference>
<dbReference type="Pfam" id="PF20969">
    <property type="entry name" value="MASE11"/>
    <property type="match status" value="1"/>
</dbReference>
<dbReference type="KEGG" id="msea:METESE_25650"/>
<name>A0AA48GU24_9BACT</name>
<reference evidence="10" key="1">
    <citation type="journal article" date="2023" name="Int. J. Syst. Evol. Microbiol.">
        <title>Mesoterricola silvestris gen. nov., sp. nov., Mesoterricola sediminis sp. nov., Geothrix oryzae sp. nov., Geothrix edaphica sp. nov., Geothrix rubra sp. nov., and Geothrix limicola sp. nov., six novel members of Acidobacteriota isolated from soils.</title>
        <authorList>
            <person name="Itoh H."/>
            <person name="Sugisawa Y."/>
            <person name="Mise K."/>
            <person name="Xu Z."/>
            <person name="Kuniyasu M."/>
            <person name="Ushijima N."/>
            <person name="Kawano K."/>
            <person name="Kobayashi E."/>
            <person name="Shiratori Y."/>
            <person name="Masuda Y."/>
            <person name="Senoo K."/>
        </authorList>
    </citation>
    <scope>NUCLEOTIDE SEQUENCE</scope>
    <source>
        <strain evidence="10">W786</strain>
    </source>
</reference>
<feature type="transmembrane region" description="Helical" evidence="6">
    <location>
        <begin position="29"/>
        <end position="48"/>
    </location>
</feature>
<feature type="transmembrane region" description="Helical" evidence="6">
    <location>
        <begin position="130"/>
        <end position="149"/>
    </location>
</feature>
<sequence length="687" mass="71486">MPTPAGEDPSGQLGAEALAAWRGQLVDRLLKAGAVLGLATYLPCLYYAVRYGHAAVAAGDTLALAWITAAAFHPGWSYRAKAGGLLAMVYGVAALLLVELGTFATGPLWLGVVPVLAALLWGLRASVACGILAAATYAAAGVAAAHGLLPSPAAPASGVAWLIIGVNGLFLAALLSMSASYLLKGLLRREERFARVFQLSPEAIAFSRLADDRFLDLNPAWTRTFGWSREEALGRTTEELGLWPAGADRASLRAEVEATGGLAPRRLELVRKDGTLATAMLTARAVDLDGGPCLLVLCQDLTAGLEAERERERLQAELLHAQKLESLGSLAGGVAHDMNNILASVVAVASTLREVREGDAAITRPLDLLLSAAERGRKLVRTLTDFSRKGLGDARPVDLNALVRTQAEILRGTSFARVAVVEALDADLQPVAGEPDSLANALMNLCVNALDAMPAGGTLTLSTGKGAGGGAFLAVADTGSGMRPEVLRRAMEPFFTTKPAGKGTGLGLAGVYGTMKAHGGTVDLESREGEGTRVTLRFPAAGPREASEGPRAESPAADGGAGLRVLLVDDDPIILDTLPAMLAQIGHDCAWVNGGPEALAKLDAGLVPDLVILDNNMPGMGGVETLAAIRSRHPVLPVLMATGYVEPALEVAAGEDPFVWLQEKPFTLADIRRKIGEIRAAASGRPC</sequence>
<dbReference type="EC" id="2.7.13.3" evidence="2"/>
<dbReference type="PANTHER" id="PTHR43065:SF42">
    <property type="entry name" value="TWO-COMPONENT SENSOR PPRA"/>
    <property type="match status" value="1"/>
</dbReference>
<dbReference type="Pfam" id="PF00072">
    <property type="entry name" value="Response_reg"/>
    <property type="match status" value="1"/>
</dbReference>
<keyword evidence="6" id="KW-0812">Transmembrane</keyword>
<dbReference type="SMART" id="SM00091">
    <property type="entry name" value="PAS"/>
    <property type="match status" value="1"/>
</dbReference>
<dbReference type="InterPro" id="IPR005467">
    <property type="entry name" value="His_kinase_dom"/>
</dbReference>
<evidence type="ECO:0000256" key="5">
    <source>
        <dbReference type="SAM" id="MobiDB-lite"/>
    </source>
</evidence>
<dbReference type="RefSeq" id="WP_243332835.1">
    <property type="nucleotide sequence ID" value="NZ_AP027081.1"/>
</dbReference>
<dbReference type="Gene3D" id="3.30.565.10">
    <property type="entry name" value="Histidine kinase-like ATPase, C-terminal domain"/>
    <property type="match status" value="1"/>
</dbReference>
<dbReference type="NCBIfam" id="TIGR00229">
    <property type="entry name" value="sensory_box"/>
    <property type="match status" value="1"/>
</dbReference>
<dbReference type="InterPro" id="IPR004358">
    <property type="entry name" value="Sig_transdc_His_kin-like_C"/>
</dbReference>
<keyword evidence="11" id="KW-1185">Reference proteome</keyword>
<dbReference type="SUPFAM" id="SSF47384">
    <property type="entry name" value="Homodimeric domain of signal transducing histidine kinase"/>
    <property type="match status" value="1"/>
</dbReference>
<dbReference type="InterPro" id="IPR003594">
    <property type="entry name" value="HATPase_dom"/>
</dbReference>
<dbReference type="InterPro" id="IPR000014">
    <property type="entry name" value="PAS"/>
</dbReference>
<evidence type="ECO:0000256" key="4">
    <source>
        <dbReference type="PROSITE-ProRule" id="PRU00169"/>
    </source>
</evidence>
<dbReference type="CDD" id="cd00130">
    <property type="entry name" value="PAS"/>
    <property type="match status" value="1"/>
</dbReference>
<dbReference type="PANTHER" id="PTHR43065">
    <property type="entry name" value="SENSOR HISTIDINE KINASE"/>
    <property type="match status" value="1"/>
</dbReference>
<dbReference type="SUPFAM" id="SSF55874">
    <property type="entry name" value="ATPase domain of HSP90 chaperone/DNA topoisomerase II/histidine kinase"/>
    <property type="match status" value="1"/>
</dbReference>
<dbReference type="PROSITE" id="PS50112">
    <property type="entry name" value="PAS"/>
    <property type="match status" value="1"/>
</dbReference>
<evidence type="ECO:0000256" key="1">
    <source>
        <dbReference type="ARBA" id="ARBA00000085"/>
    </source>
</evidence>
<dbReference type="InterPro" id="IPR035965">
    <property type="entry name" value="PAS-like_dom_sf"/>
</dbReference>